<feature type="region of interest" description="Disordered" evidence="1">
    <location>
        <begin position="1"/>
        <end position="34"/>
    </location>
</feature>
<dbReference type="EMBL" id="GBXM01021371">
    <property type="protein sequence ID" value="JAH87206.1"/>
    <property type="molecule type" value="Transcribed_RNA"/>
</dbReference>
<accession>A0A0E9WA59</accession>
<feature type="compositionally biased region" description="Basic and acidic residues" evidence="1">
    <location>
        <begin position="1"/>
        <end position="19"/>
    </location>
</feature>
<sequence>MQLISERDHRDEAEQKDEPETNDGLCCNPPSPRHMQNKPIYAIALSPPVEGAHSQTQI</sequence>
<proteinExistence type="predicted"/>
<protein>
    <submittedName>
        <fullName evidence="2">Uncharacterized protein</fullName>
    </submittedName>
</protein>
<name>A0A0E9WA59_ANGAN</name>
<dbReference type="AlphaFoldDB" id="A0A0E9WA59"/>
<organism evidence="2">
    <name type="scientific">Anguilla anguilla</name>
    <name type="common">European freshwater eel</name>
    <name type="synonym">Muraena anguilla</name>
    <dbReference type="NCBI Taxonomy" id="7936"/>
    <lineage>
        <taxon>Eukaryota</taxon>
        <taxon>Metazoa</taxon>
        <taxon>Chordata</taxon>
        <taxon>Craniata</taxon>
        <taxon>Vertebrata</taxon>
        <taxon>Euteleostomi</taxon>
        <taxon>Actinopterygii</taxon>
        <taxon>Neopterygii</taxon>
        <taxon>Teleostei</taxon>
        <taxon>Anguilliformes</taxon>
        <taxon>Anguillidae</taxon>
        <taxon>Anguilla</taxon>
    </lineage>
</organism>
<evidence type="ECO:0000313" key="2">
    <source>
        <dbReference type="EMBL" id="JAH87206.1"/>
    </source>
</evidence>
<reference evidence="2" key="2">
    <citation type="journal article" date="2015" name="Fish Shellfish Immunol.">
        <title>Early steps in the European eel (Anguilla anguilla)-Vibrio vulnificus interaction in the gills: Role of the RtxA13 toxin.</title>
        <authorList>
            <person name="Callol A."/>
            <person name="Pajuelo D."/>
            <person name="Ebbesson L."/>
            <person name="Teles M."/>
            <person name="MacKenzie S."/>
            <person name="Amaro C."/>
        </authorList>
    </citation>
    <scope>NUCLEOTIDE SEQUENCE</scope>
</reference>
<reference evidence="2" key="1">
    <citation type="submission" date="2014-11" db="EMBL/GenBank/DDBJ databases">
        <authorList>
            <person name="Amaro Gonzalez C."/>
        </authorList>
    </citation>
    <scope>NUCLEOTIDE SEQUENCE</scope>
</reference>
<evidence type="ECO:0000256" key="1">
    <source>
        <dbReference type="SAM" id="MobiDB-lite"/>
    </source>
</evidence>